<dbReference type="EMBL" id="CM045759">
    <property type="protein sequence ID" value="KAI8018923.1"/>
    <property type="molecule type" value="Genomic_DNA"/>
</dbReference>
<gene>
    <name evidence="1" type="ORF">LOK49_LG04G00553</name>
</gene>
<reference evidence="1 2" key="1">
    <citation type="journal article" date="2022" name="Plant J.">
        <title>Chromosome-level genome of Camellia lanceoleosa provides a valuable resource for understanding genome evolution and self-incompatibility.</title>
        <authorList>
            <person name="Gong W."/>
            <person name="Xiao S."/>
            <person name="Wang L."/>
            <person name="Liao Z."/>
            <person name="Chang Y."/>
            <person name="Mo W."/>
            <person name="Hu G."/>
            <person name="Li W."/>
            <person name="Zhao G."/>
            <person name="Zhu H."/>
            <person name="Hu X."/>
            <person name="Ji K."/>
            <person name="Xiang X."/>
            <person name="Song Q."/>
            <person name="Yuan D."/>
            <person name="Jin S."/>
            <person name="Zhang L."/>
        </authorList>
    </citation>
    <scope>NUCLEOTIDE SEQUENCE [LARGE SCALE GENOMIC DNA]</scope>
    <source>
        <strain evidence="1">SQ_2022a</strain>
    </source>
</reference>
<proteinExistence type="predicted"/>
<keyword evidence="2" id="KW-1185">Reference proteome</keyword>
<comment type="caution">
    <text evidence="1">The sequence shown here is derived from an EMBL/GenBank/DDBJ whole genome shotgun (WGS) entry which is preliminary data.</text>
</comment>
<dbReference type="Proteomes" id="UP001060215">
    <property type="component" value="Chromosome 2"/>
</dbReference>
<accession>A0ACC0I117</accession>
<protein>
    <submittedName>
        <fullName evidence="1">Uncharacterized protein</fullName>
    </submittedName>
</protein>
<sequence length="71" mass="8588">MLHYLGLKSARGYQSGLEKLSIFDFPKKGNIFLYKPAWQFQFQQQQFHQQLQSTLHNCRLQNGFFSYKTYY</sequence>
<evidence type="ECO:0000313" key="1">
    <source>
        <dbReference type="EMBL" id="KAI8018923.1"/>
    </source>
</evidence>
<organism evidence="1 2">
    <name type="scientific">Camellia lanceoleosa</name>
    <dbReference type="NCBI Taxonomy" id="1840588"/>
    <lineage>
        <taxon>Eukaryota</taxon>
        <taxon>Viridiplantae</taxon>
        <taxon>Streptophyta</taxon>
        <taxon>Embryophyta</taxon>
        <taxon>Tracheophyta</taxon>
        <taxon>Spermatophyta</taxon>
        <taxon>Magnoliopsida</taxon>
        <taxon>eudicotyledons</taxon>
        <taxon>Gunneridae</taxon>
        <taxon>Pentapetalae</taxon>
        <taxon>asterids</taxon>
        <taxon>Ericales</taxon>
        <taxon>Theaceae</taxon>
        <taxon>Camellia</taxon>
    </lineage>
</organism>
<evidence type="ECO:0000313" key="2">
    <source>
        <dbReference type="Proteomes" id="UP001060215"/>
    </source>
</evidence>
<name>A0ACC0I117_9ERIC</name>